<evidence type="ECO:0000256" key="5">
    <source>
        <dbReference type="ARBA" id="ARBA00023136"/>
    </source>
</evidence>
<keyword evidence="5 7" id="KW-0472">Membrane</keyword>
<accession>A0A9N9C5F1</accession>
<feature type="transmembrane region" description="Helical" evidence="7">
    <location>
        <begin position="217"/>
        <end position="239"/>
    </location>
</feature>
<dbReference type="EMBL" id="CAJVPV010005469">
    <property type="protein sequence ID" value="CAG8591392.1"/>
    <property type="molecule type" value="Genomic_DNA"/>
</dbReference>
<dbReference type="InterPro" id="IPR036259">
    <property type="entry name" value="MFS_trans_sf"/>
</dbReference>
<comment type="caution">
    <text evidence="9">The sequence shown here is derived from an EMBL/GenBank/DDBJ whole genome shotgun (WGS) entry which is preliminary data.</text>
</comment>
<dbReference type="Gene3D" id="1.20.1720.10">
    <property type="entry name" value="Multidrug resistance protein D"/>
    <property type="match status" value="1"/>
</dbReference>
<evidence type="ECO:0000259" key="8">
    <source>
        <dbReference type="PROSITE" id="PS50850"/>
    </source>
</evidence>
<keyword evidence="3 7" id="KW-0812">Transmembrane</keyword>
<dbReference type="FunFam" id="1.20.1250.20:FF:000172">
    <property type="entry name" value="MFS multidrug resistance transporter"/>
    <property type="match status" value="1"/>
</dbReference>
<comment type="subcellular location">
    <subcellularLocation>
        <location evidence="1">Membrane</location>
        <topology evidence="1">Multi-pass membrane protein</topology>
    </subcellularLocation>
</comment>
<evidence type="ECO:0000256" key="1">
    <source>
        <dbReference type="ARBA" id="ARBA00004141"/>
    </source>
</evidence>
<feature type="compositionally biased region" description="Low complexity" evidence="6">
    <location>
        <begin position="107"/>
        <end position="122"/>
    </location>
</feature>
<dbReference type="InterPro" id="IPR020846">
    <property type="entry name" value="MFS_dom"/>
</dbReference>
<dbReference type="PANTHER" id="PTHR23502:SF5">
    <property type="entry name" value="QUINIDINE RESISTANCE PROTEIN 3"/>
    <property type="match status" value="1"/>
</dbReference>
<feature type="transmembrane region" description="Helical" evidence="7">
    <location>
        <begin position="305"/>
        <end position="325"/>
    </location>
</feature>
<feature type="transmembrane region" description="Helical" evidence="7">
    <location>
        <begin position="471"/>
        <end position="489"/>
    </location>
</feature>
<feature type="transmembrane region" description="Helical" evidence="7">
    <location>
        <begin position="359"/>
        <end position="381"/>
    </location>
</feature>
<feature type="transmembrane region" description="Helical" evidence="7">
    <location>
        <begin position="444"/>
        <end position="465"/>
    </location>
</feature>
<dbReference type="Proteomes" id="UP000789342">
    <property type="component" value="Unassembled WGS sequence"/>
</dbReference>
<dbReference type="InterPro" id="IPR011701">
    <property type="entry name" value="MFS"/>
</dbReference>
<keyword evidence="2" id="KW-0813">Transport</keyword>
<dbReference type="PROSITE" id="PS50850">
    <property type="entry name" value="MFS"/>
    <property type="match status" value="1"/>
</dbReference>
<keyword evidence="4 7" id="KW-1133">Transmembrane helix</keyword>
<dbReference type="Pfam" id="PF07690">
    <property type="entry name" value="MFS_1"/>
    <property type="match status" value="1"/>
</dbReference>
<organism evidence="9 10">
    <name type="scientific">Acaulospora morrowiae</name>
    <dbReference type="NCBI Taxonomy" id="94023"/>
    <lineage>
        <taxon>Eukaryota</taxon>
        <taxon>Fungi</taxon>
        <taxon>Fungi incertae sedis</taxon>
        <taxon>Mucoromycota</taxon>
        <taxon>Glomeromycotina</taxon>
        <taxon>Glomeromycetes</taxon>
        <taxon>Diversisporales</taxon>
        <taxon>Acaulosporaceae</taxon>
        <taxon>Acaulospora</taxon>
    </lineage>
</organism>
<evidence type="ECO:0000256" key="4">
    <source>
        <dbReference type="ARBA" id="ARBA00022989"/>
    </source>
</evidence>
<feature type="compositionally biased region" description="Polar residues" evidence="6">
    <location>
        <begin position="22"/>
        <end position="35"/>
    </location>
</feature>
<keyword evidence="10" id="KW-1185">Reference proteome</keyword>
<reference evidence="9" key="1">
    <citation type="submission" date="2021-06" db="EMBL/GenBank/DDBJ databases">
        <authorList>
            <person name="Kallberg Y."/>
            <person name="Tangrot J."/>
            <person name="Rosling A."/>
        </authorList>
    </citation>
    <scope>NUCLEOTIDE SEQUENCE</scope>
    <source>
        <strain evidence="9">CL551</strain>
    </source>
</reference>
<gene>
    <name evidence="9" type="ORF">AMORRO_LOCUS7362</name>
</gene>
<name>A0A9N9C5F1_9GLOM</name>
<dbReference type="OrthoDB" id="3936150at2759"/>
<dbReference type="CDD" id="cd17323">
    <property type="entry name" value="MFS_Tpo1_MDR_like"/>
    <property type="match status" value="1"/>
</dbReference>
<evidence type="ECO:0000256" key="2">
    <source>
        <dbReference type="ARBA" id="ARBA00022448"/>
    </source>
</evidence>
<feature type="transmembrane region" description="Helical" evidence="7">
    <location>
        <begin position="184"/>
        <end position="205"/>
    </location>
</feature>
<evidence type="ECO:0000313" key="10">
    <source>
        <dbReference type="Proteomes" id="UP000789342"/>
    </source>
</evidence>
<dbReference type="PANTHER" id="PTHR23502">
    <property type="entry name" value="MAJOR FACILITATOR SUPERFAMILY"/>
    <property type="match status" value="1"/>
</dbReference>
<feature type="region of interest" description="Disordered" evidence="6">
    <location>
        <begin position="1"/>
        <end position="139"/>
    </location>
</feature>
<feature type="domain" description="Major facilitator superfamily (MFS) profile" evidence="8">
    <location>
        <begin position="150"/>
        <end position="561"/>
    </location>
</feature>
<evidence type="ECO:0000256" key="6">
    <source>
        <dbReference type="SAM" id="MobiDB-lite"/>
    </source>
</evidence>
<dbReference type="AlphaFoldDB" id="A0A9N9C5F1"/>
<dbReference type="GO" id="GO:0022857">
    <property type="term" value="F:transmembrane transporter activity"/>
    <property type="evidence" value="ECO:0007669"/>
    <property type="project" value="InterPro"/>
</dbReference>
<feature type="transmembrane region" description="Helical" evidence="7">
    <location>
        <begin position="401"/>
        <end position="423"/>
    </location>
</feature>
<proteinExistence type="predicted"/>
<dbReference type="GO" id="GO:0005886">
    <property type="term" value="C:plasma membrane"/>
    <property type="evidence" value="ECO:0007669"/>
    <property type="project" value="TreeGrafter"/>
</dbReference>
<evidence type="ECO:0000313" key="9">
    <source>
        <dbReference type="EMBL" id="CAG8591392.1"/>
    </source>
</evidence>
<feature type="transmembrane region" description="Helical" evidence="7">
    <location>
        <begin position="535"/>
        <end position="558"/>
    </location>
</feature>
<protein>
    <submittedName>
        <fullName evidence="9">18549_t:CDS:1</fullName>
    </submittedName>
</protein>
<sequence length="580" mass="63859">MENSVAPKLKGNEPATMEADTTPVNLKSTSVNGQPLNYLDESPQKDSNLFSVNNKNLSQPSLIQNSGLTTHNSKETSAPTLAPSRKDRRLNNLSVNTAELLQKKPSSSESDNNDNEASSEVSTPSSQDEDFINIGQSDPRKWSRTKKNFILFIVAAAGIIGPIASTILYPAIPVIKDDLHTSAVLANGLVSVYIFFKGAAPLVWASYSDAYGTRRKIYLVSFTLFIITSVICGFSWNIWTLMLMRGLQSCGSSAVQSIGAGTISDIYDSYERGSSYGIFYVGPLVGPLLGPIIGGYVTQYLGWRWIFWMLTLFGTILLAFIFFALPETFRPQKRPHTLLRQPTVPDSPKRFNPFSSLELLKYPWVSLIQVYICAVFAIIFAQNTLVPRSFEKLYNLSTAEVGLVFLAPSAGYMLGSVIGGRYSDFVLAKYKTRNGGISYPEMRLNSSWLGAVLIPISFFVYGWFVEFKLPLYLPLIAMFLGGFSTYLAFNSTSTYLVDAFPGRSASAIAVSNFLRGISAAISSLISIPLEDALGVGWTYTLLVGITVLSTSCLIWVYCRGRKWREAEDSNFSYQALNGDA</sequence>
<feature type="compositionally biased region" description="Polar residues" evidence="6">
    <location>
        <begin position="45"/>
        <end position="79"/>
    </location>
</feature>
<feature type="transmembrane region" description="Helical" evidence="7">
    <location>
        <begin position="149"/>
        <end position="172"/>
    </location>
</feature>
<evidence type="ECO:0000256" key="3">
    <source>
        <dbReference type="ARBA" id="ARBA00022692"/>
    </source>
</evidence>
<dbReference type="SUPFAM" id="SSF103473">
    <property type="entry name" value="MFS general substrate transporter"/>
    <property type="match status" value="1"/>
</dbReference>
<evidence type="ECO:0000256" key="7">
    <source>
        <dbReference type="SAM" id="Phobius"/>
    </source>
</evidence>